<dbReference type="PANTHER" id="PTHR36313:SF7">
    <property type="entry name" value="OS09G0474600 PROTEIN"/>
    <property type="match status" value="1"/>
</dbReference>
<proteinExistence type="predicted"/>
<feature type="compositionally biased region" description="Basic and acidic residues" evidence="1">
    <location>
        <begin position="101"/>
        <end position="115"/>
    </location>
</feature>
<keyword evidence="2" id="KW-1133">Transmembrane helix</keyword>
<reference evidence="3 4" key="1">
    <citation type="submission" date="2024-04" db="EMBL/GenBank/DDBJ databases">
        <title>The reference genome of an endangered Asteraceae, Deinandra increscens subsp. villosa, native to the Central Coast of California.</title>
        <authorList>
            <person name="Guilliams M."/>
            <person name="Hasenstab-Lehman K."/>
            <person name="Meyer R."/>
            <person name="Mcevoy S."/>
        </authorList>
    </citation>
    <scope>NUCLEOTIDE SEQUENCE [LARGE SCALE GENOMIC DNA]</scope>
    <source>
        <tissue evidence="3">Leaf</tissue>
    </source>
</reference>
<dbReference type="PANTHER" id="PTHR36313">
    <property type="entry name" value="ROOT MERISTEM GROWTH FACTOR 2"/>
    <property type="match status" value="1"/>
</dbReference>
<feature type="region of interest" description="Disordered" evidence="1">
    <location>
        <begin position="69"/>
        <end position="115"/>
    </location>
</feature>
<protein>
    <submittedName>
        <fullName evidence="3">Uncharacterized protein</fullName>
    </submittedName>
</protein>
<evidence type="ECO:0000313" key="4">
    <source>
        <dbReference type="Proteomes" id="UP001408789"/>
    </source>
</evidence>
<comment type="caution">
    <text evidence="3">The sequence shown here is derived from an EMBL/GenBank/DDBJ whole genome shotgun (WGS) entry which is preliminary data.</text>
</comment>
<feature type="compositionally biased region" description="Basic and acidic residues" evidence="1">
    <location>
        <begin position="78"/>
        <end position="90"/>
    </location>
</feature>
<dbReference type="GO" id="GO:0010082">
    <property type="term" value="P:regulation of root meristem growth"/>
    <property type="evidence" value="ECO:0007669"/>
    <property type="project" value="InterPro"/>
</dbReference>
<keyword evidence="4" id="KW-1185">Reference proteome</keyword>
<feature type="transmembrane region" description="Helical" evidence="2">
    <location>
        <begin position="6"/>
        <end position="25"/>
    </location>
</feature>
<dbReference type="AlphaFoldDB" id="A0AAP0CBJ4"/>
<accession>A0AAP0CBJ4</accession>
<dbReference type="GO" id="GO:0008083">
    <property type="term" value="F:growth factor activity"/>
    <property type="evidence" value="ECO:0007669"/>
    <property type="project" value="InterPro"/>
</dbReference>
<keyword evidence="2" id="KW-0472">Membrane</keyword>
<sequence>MVSTRINFFCYAIIFMALHFVAHSLQDIDKMVMFQNKLDVEEIRFPGPEKETLNEVHVSSEVAVKGGVIGGRKMARRVNQEHTKDEEPSKKSSSSSSGNRNGDHKQHQISKKIDQVEVKMSSTFMVMNADYHVPRSHPPKNN</sequence>
<organism evidence="3 4">
    <name type="scientific">Deinandra increscens subsp. villosa</name>
    <dbReference type="NCBI Taxonomy" id="3103831"/>
    <lineage>
        <taxon>Eukaryota</taxon>
        <taxon>Viridiplantae</taxon>
        <taxon>Streptophyta</taxon>
        <taxon>Embryophyta</taxon>
        <taxon>Tracheophyta</taxon>
        <taxon>Spermatophyta</taxon>
        <taxon>Magnoliopsida</taxon>
        <taxon>eudicotyledons</taxon>
        <taxon>Gunneridae</taxon>
        <taxon>Pentapetalae</taxon>
        <taxon>asterids</taxon>
        <taxon>campanulids</taxon>
        <taxon>Asterales</taxon>
        <taxon>Asteraceae</taxon>
        <taxon>Asteroideae</taxon>
        <taxon>Heliantheae alliance</taxon>
        <taxon>Madieae</taxon>
        <taxon>Madiinae</taxon>
        <taxon>Deinandra</taxon>
    </lineage>
</organism>
<keyword evidence="2" id="KW-0812">Transmembrane</keyword>
<dbReference type="EMBL" id="JBCNJP010000025">
    <property type="protein sequence ID" value="KAK9053824.1"/>
    <property type="molecule type" value="Genomic_DNA"/>
</dbReference>
<evidence type="ECO:0000256" key="2">
    <source>
        <dbReference type="SAM" id="Phobius"/>
    </source>
</evidence>
<dbReference type="InterPro" id="IPR038804">
    <property type="entry name" value="RGF3"/>
</dbReference>
<dbReference type="Proteomes" id="UP001408789">
    <property type="component" value="Unassembled WGS sequence"/>
</dbReference>
<gene>
    <name evidence="3" type="ORF">SSX86_024899</name>
</gene>
<evidence type="ECO:0000313" key="3">
    <source>
        <dbReference type="EMBL" id="KAK9053824.1"/>
    </source>
</evidence>
<name>A0AAP0CBJ4_9ASTR</name>
<evidence type="ECO:0000256" key="1">
    <source>
        <dbReference type="SAM" id="MobiDB-lite"/>
    </source>
</evidence>